<feature type="chain" id="PRO_5046101190" evidence="1">
    <location>
        <begin position="21"/>
        <end position="599"/>
    </location>
</feature>
<dbReference type="PANTHER" id="PTHR46825">
    <property type="entry name" value="D-ALANYL-D-ALANINE-CARBOXYPEPTIDASE/ENDOPEPTIDASE AMPH"/>
    <property type="match status" value="1"/>
</dbReference>
<dbReference type="InterPro" id="IPR050491">
    <property type="entry name" value="AmpC-like"/>
</dbReference>
<evidence type="ECO:0000256" key="1">
    <source>
        <dbReference type="SAM" id="SignalP"/>
    </source>
</evidence>
<dbReference type="RefSeq" id="XP_035828922.1">
    <property type="nucleotide sequence ID" value="XM_035973029.1"/>
</dbReference>
<evidence type="ECO:0000313" key="4">
    <source>
        <dbReference type="RefSeq" id="XP_035828922.1"/>
    </source>
</evidence>
<gene>
    <name evidence="4" type="primary">LOC101855300</name>
</gene>
<name>A0ABM1W2M9_APLCA</name>
<dbReference type="GeneID" id="101855300"/>
<dbReference type="SUPFAM" id="SSF56601">
    <property type="entry name" value="beta-lactamase/transpeptidase-like"/>
    <property type="match status" value="1"/>
</dbReference>
<keyword evidence="3" id="KW-1185">Reference proteome</keyword>
<dbReference type="PANTHER" id="PTHR46825:SF15">
    <property type="entry name" value="BETA-LACTAMASE-RELATED DOMAIN-CONTAINING PROTEIN"/>
    <property type="match status" value="1"/>
</dbReference>
<organism evidence="3 4">
    <name type="scientific">Aplysia californica</name>
    <name type="common">California sea hare</name>
    <dbReference type="NCBI Taxonomy" id="6500"/>
    <lineage>
        <taxon>Eukaryota</taxon>
        <taxon>Metazoa</taxon>
        <taxon>Spiralia</taxon>
        <taxon>Lophotrochozoa</taxon>
        <taxon>Mollusca</taxon>
        <taxon>Gastropoda</taxon>
        <taxon>Heterobranchia</taxon>
        <taxon>Euthyneura</taxon>
        <taxon>Tectipleura</taxon>
        <taxon>Aplysiida</taxon>
        <taxon>Aplysioidea</taxon>
        <taxon>Aplysiidae</taxon>
        <taxon>Aplysia</taxon>
    </lineage>
</organism>
<dbReference type="Proteomes" id="UP000694888">
    <property type="component" value="Unplaced"/>
</dbReference>
<sequence length="599" mass="66698">MTYCGTVWLTFVVSLSTVLGLQQLTQDSRRELKEFVQAVMKCNDIPGVQVAMTTRNQTVLAEGYGAKKLATGEPMTSSTLQCIGSNTKSFTAMLAVMAVQEGKMDWDKPITDYFGPDFKLQSEYRTQHVSIKDLLSHRTGMPSYWGVSAAGFNTTFQEVARRIKDFPVQYSLRDRFVYSNYGFVLAAAAIEKVLGETWEQSVQRRLLDKIGMDSTRFSPAMSAQDWSQTAYSVYQHKNESFQEYHEPQLADAVGSACPAGCIFSTPEDMAKWGRFIINGGVTDKGERLVDLNVMRTMFIPVFPIAGFLLTRSYFPVDSTVDDYALGMMSGYYAGYKKLFHTGGYNGYNSIQTYLPGPRVGVYVAVTASGRGQPVPLTKELVTSYALDLLTDNTPWLNASTVCTFPAPWLPPSGRSSPQTTTPVPPTPPIIGRSVDGGILTDAHKLDFDFDFPDHGRLDPRTYNIHSGDRSRKAKLEGGHVDIKRNVVISERYSRQGLTGAKSFLNIYEGTYSHPAFGDFYIKMEGDKLRYHYGTLLKGELTPTAQPGEFLQNFDYPWEPLDELSAVVPVLFKAVGEPGKSMAAVIYFLEPTYPPTFYRA</sequence>
<dbReference type="Pfam" id="PF00144">
    <property type="entry name" value="Beta-lactamase"/>
    <property type="match status" value="1"/>
</dbReference>
<feature type="domain" description="Beta-lactamase-related" evidence="2">
    <location>
        <begin position="33"/>
        <end position="381"/>
    </location>
</feature>
<accession>A0ABM1W2M9</accession>
<dbReference type="InterPro" id="IPR001466">
    <property type="entry name" value="Beta-lactam-related"/>
</dbReference>
<evidence type="ECO:0000313" key="3">
    <source>
        <dbReference type="Proteomes" id="UP000694888"/>
    </source>
</evidence>
<proteinExistence type="predicted"/>
<protein>
    <submittedName>
        <fullName evidence="4">Protein flp</fullName>
    </submittedName>
</protein>
<evidence type="ECO:0000259" key="2">
    <source>
        <dbReference type="Pfam" id="PF00144"/>
    </source>
</evidence>
<feature type="signal peptide" evidence="1">
    <location>
        <begin position="1"/>
        <end position="20"/>
    </location>
</feature>
<reference evidence="4" key="1">
    <citation type="submission" date="2025-08" db="UniProtKB">
        <authorList>
            <consortium name="RefSeq"/>
        </authorList>
    </citation>
    <scope>IDENTIFICATION</scope>
</reference>
<dbReference type="InterPro" id="IPR012338">
    <property type="entry name" value="Beta-lactam/transpept-like"/>
</dbReference>
<keyword evidence="1" id="KW-0732">Signal</keyword>
<dbReference type="Gene3D" id="3.40.710.10">
    <property type="entry name" value="DD-peptidase/beta-lactamase superfamily"/>
    <property type="match status" value="1"/>
</dbReference>